<dbReference type="CDD" id="cd00657">
    <property type="entry name" value="Ferritin_like"/>
    <property type="match status" value="1"/>
</dbReference>
<evidence type="ECO:0000313" key="2">
    <source>
        <dbReference type="Proteomes" id="UP000602284"/>
    </source>
</evidence>
<dbReference type="Proteomes" id="UP000602284">
    <property type="component" value="Unassembled WGS sequence"/>
</dbReference>
<dbReference type="EMBL" id="JAEQNB010000001">
    <property type="protein sequence ID" value="MBL0386144.1"/>
    <property type="molecule type" value="Genomic_DNA"/>
</dbReference>
<gene>
    <name evidence="1" type="ORF">JJB07_05700</name>
</gene>
<dbReference type="Gene3D" id="1.20.1260.10">
    <property type="match status" value="1"/>
</dbReference>
<reference evidence="1 2" key="1">
    <citation type="submission" date="2021-01" db="EMBL/GenBank/DDBJ databases">
        <title>Tumebacillus sp. strain ITR2 16S ribosomal RNA gene Genome sequencing and assembly.</title>
        <authorList>
            <person name="Kang M."/>
        </authorList>
    </citation>
    <scope>NUCLEOTIDE SEQUENCE [LARGE SCALE GENOMIC DNA]</scope>
    <source>
        <strain evidence="1 2">ITR2</strain>
    </source>
</reference>
<protein>
    <submittedName>
        <fullName evidence="1">Ferritin-like domain-containing protein</fullName>
    </submittedName>
</protein>
<keyword evidence="2" id="KW-1185">Reference proteome</keyword>
<dbReference type="InterPro" id="IPR012347">
    <property type="entry name" value="Ferritin-like"/>
</dbReference>
<organism evidence="1 2">
    <name type="scientific">Tumebacillus amylolyticus</name>
    <dbReference type="NCBI Taxonomy" id="2801339"/>
    <lineage>
        <taxon>Bacteria</taxon>
        <taxon>Bacillati</taxon>
        <taxon>Bacillota</taxon>
        <taxon>Bacilli</taxon>
        <taxon>Bacillales</taxon>
        <taxon>Alicyclobacillaceae</taxon>
        <taxon>Tumebacillus</taxon>
    </lineage>
</organism>
<dbReference type="InterPro" id="IPR009078">
    <property type="entry name" value="Ferritin-like_SF"/>
</dbReference>
<dbReference type="RefSeq" id="WP_201632047.1">
    <property type="nucleotide sequence ID" value="NZ_JAEQNB010000001.1"/>
</dbReference>
<dbReference type="SUPFAM" id="SSF47240">
    <property type="entry name" value="Ferritin-like"/>
    <property type="match status" value="1"/>
</dbReference>
<sequence>MYEYFLPRMPQPQHAAQPHFAAFQNQQEFLQMTARAIYNERQAQLNYRALYALAPTPFQKKMIQHALNDEIKHERMFTSIYQTLTGHAPQVPHPQHATVTTYAEGVRASFEDELEAAEMYRTMYLNTKLPWLRDRLFEIMTDEMEHAQRFTYVRADS</sequence>
<proteinExistence type="predicted"/>
<comment type="caution">
    <text evidence="1">The sequence shown here is derived from an EMBL/GenBank/DDBJ whole genome shotgun (WGS) entry which is preliminary data.</text>
</comment>
<evidence type="ECO:0000313" key="1">
    <source>
        <dbReference type="EMBL" id="MBL0386144.1"/>
    </source>
</evidence>
<name>A0ABS1J7B0_9BACL</name>
<accession>A0ABS1J7B0</accession>